<dbReference type="InterPro" id="IPR022366">
    <property type="entry name" value="Pup_deamidase"/>
</dbReference>
<proteinExistence type="inferred from homology"/>
<dbReference type="InterPro" id="IPR004347">
    <property type="entry name" value="Pup_ligase/deamidase"/>
</dbReference>
<evidence type="ECO:0000256" key="1">
    <source>
        <dbReference type="ARBA" id="ARBA00009114"/>
    </source>
</evidence>
<accession>A0A1R4I887</accession>
<dbReference type="GO" id="GO:0070490">
    <property type="term" value="P:protein pupylation"/>
    <property type="evidence" value="ECO:0007669"/>
    <property type="project" value="TreeGrafter"/>
</dbReference>
<keyword evidence="3" id="KW-0436">Ligase</keyword>
<protein>
    <submittedName>
        <fullName evidence="3">Pup ligase PafA' paralog, possible component of postulated heterodimer PafA-PafA</fullName>
    </submittedName>
</protein>
<dbReference type="RefSeq" id="WP_070637042.1">
    <property type="nucleotide sequence ID" value="NZ_FUKP01000006.1"/>
</dbReference>
<dbReference type="GO" id="GO:0005524">
    <property type="term" value="F:ATP binding"/>
    <property type="evidence" value="ECO:0007669"/>
    <property type="project" value="TreeGrafter"/>
</dbReference>
<comment type="similarity">
    <text evidence="1">Belongs to the Pup ligase/Pup deamidase family. Pup deamidase subfamily.</text>
</comment>
<organism evidence="3 4">
    <name type="scientific">Micrococcus lylae</name>
    <dbReference type="NCBI Taxonomy" id="1273"/>
    <lineage>
        <taxon>Bacteria</taxon>
        <taxon>Bacillati</taxon>
        <taxon>Actinomycetota</taxon>
        <taxon>Actinomycetes</taxon>
        <taxon>Micrococcales</taxon>
        <taxon>Micrococcaceae</taxon>
        <taxon>Micrococcus</taxon>
    </lineage>
</organism>
<reference evidence="3 4" key="1">
    <citation type="submission" date="2017-02" db="EMBL/GenBank/DDBJ databases">
        <authorList>
            <person name="Peterson S.W."/>
        </authorList>
    </citation>
    <scope>NUCLEOTIDE SEQUENCE [LARGE SCALE GENOMIC DNA]</scope>
    <source>
        <strain evidence="3 4">2B3F</strain>
    </source>
</reference>
<dbReference type="Proteomes" id="UP000196230">
    <property type="component" value="Unassembled WGS sequence"/>
</dbReference>
<dbReference type="GO" id="GO:0008233">
    <property type="term" value="F:peptidase activity"/>
    <property type="evidence" value="ECO:0007669"/>
    <property type="project" value="InterPro"/>
</dbReference>
<name>A0A1R4I887_9MICC</name>
<dbReference type="Pfam" id="PF03136">
    <property type="entry name" value="Pup_ligase"/>
    <property type="match status" value="1"/>
</dbReference>
<dbReference type="GO" id="GO:0016874">
    <property type="term" value="F:ligase activity"/>
    <property type="evidence" value="ECO:0007669"/>
    <property type="project" value="UniProtKB-KW"/>
</dbReference>
<feature type="region of interest" description="Disordered" evidence="2">
    <location>
        <begin position="1"/>
        <end position="43"/>
    </location>
</feature>
<dbReference type="AlphaFoldDB" id="A0A1R4I887"/>
<sequence length="572" mass="61751">MSPVQPTTPAPSRVFPAFRGQRPLFPDTMPSGLEEPPNGRDAAGWGVRRVMGTETEFGIHAPANPQAHHTVLSLELVNAYADMATRAGTPVAGTEWDYSAESPLVDARGWRMPRSAAHPSQLTDEAITGQDGEPIHLLVNTVLANGARWYVDHAHPEYSSPETTTPRDAMVWDAAGDLVAQDAADHIAAGEGSPEVRIYKNNVDGKGASYGAHENYLVARALDFDELTAVLLPFFTARQVLVGAGRVGIGPDGSTPGFQLSQRADYFEEQVGLETTIHRPIVNTRDEPHAVHDAYRRLHVIIGDATLSQHATWLRMGMTALVLALAEAGTAPRIELEDPVAALQTISRDPSLQAAVPAAVVHDDGTRHRASLTGIDILRAYLDAAEAHCAAHGVDDAATAEVLAAWRQDLDDAAADPLSLADRADWAAKLRLLEGMRARTGSDWSDPRLGMLDLQYTDLAPSRSLHRRLVTAGHLRVLADEDEVRAAVGTAPTTTRAWLRGGLVSRHARQVVGAAWDNVLLRPQEGDRLHRVPLVEPLRGRAADLPGWWGEDGRTPDAAELMRTLTALTGAF</sequence>
<dbReference type="GO" id="GO:0010498">
    <property type="term" value="P:proteasomal protein catabolic process"/>
    <property type="evidence" value="ECO:0007669"/>
    <property type="project" value="InterPro"/>
</dbReference>
<dbReference type="GO" id="GO:0019941">
    <property type="term" value="P:modification-dependent protein catabolic process"/>
    <property type="evidence" value="ECO:0007669"/>
    <property type="project" value="InterPro"/>
</dbReference>
<dbReference type="NCBIfam" id="TIGR03688">
    <property type="entry name" value="depupylase_Dop"/>
    <property type="match status" value="1"/>
</dbReference>
<evidence type="ECO:0000313" key="3">
    <source>
        <dbReference type="EMBL" id="SJN16020.1"/>
    </source>
</evidence>
<evidence type="ECO:0000256" key="2">
    <source>
        <dbReference type="SAM" id="MobiDB-lite"/>
    </source>
</evidence>
<gene>
    <name evidence="3" type="ORF">FM125_00635</name>
</gene>
<evidence type="ECO:0000313" key="4">
    <source>
        <dbReference type="Proteomes" id="UP000196230"/>
    </source>
</evidence>
<dbReference type="PANTHER" id="PTHR42307">
    <property type="entry name" value="PUP DEAMIDASE/DEPUPYLASE"/>
    <property type="match status" value="1"/>
</dbReference>
<dbReference type="PANTHER" id="PTHR42307:SF2">
    <property type="entry name" value="PUP DEAMIDASE_DEPUPYLASE"/>
    <property type="match status" value="1"/>
</dbReference>
<dbReference type="GO" id="GO:0016811">
    <property type="term" value="F:hydrolase activity, acting on carbon-nitrogen (but not peptide) bonds, in linear amides"/>
    <property type="evidence" value="ECO:0007669"/>
    <property type="project" value="InterPro"/>
</dbReference>
<dbReference type="EMBL" id="FUKP01000006">
    <property type="protein sequence ID" value="SJN16020.1"/>
    <property type="molecule type" value="Genomic_DNA"/>
</dbReference>